<dbReference type="PANTHER" id="PTHR12223:SF28">
    <property type="entry name" value="LECTIN, MANNOSE BINDING 1 LIKE"/>
    <property type="match status" value="1"/>
</dbReference>
<dbReference type="PANTHER" id="PTHR12223">
    <property type="entry name" value="VESICULAR MANNOSE-BINDING LECTIN"/>
    <property type="match status" value="1"/>
</dbReference>
<dbReference type="Proteomes" id="UP000789739">
    <property type="component" value="Unassembled WGS sequence"/>
</dbReference>
<feature type="chain" id="PRO_5040367531" evidence="8">
    <location>
        <begin position="29"/>
        <end position="473"/>
    </location>
</feature>
<evidence type="ECO:0000313" key="10">
    <source>
        <dbReference type="EMBL" id="CAG8596665.1"/>
    </source>
</evidence>
<keyword evidence="4 7" id="KW-1133">Transmembrane helix</keyword>
<evidence type="ECO:0000313" key="11">
    <source>
        <dbReference type="Proteomes" id="UP000789739"/>
    </source>
</evidence>
<dbReference type="GO" id="GO:0006888">
    <property type="term" value="P:endoplasmic reticulum to Golgi vesicle-mediated transport"/>
    <property type="evidence" value="ECO:0007669"/>
    <property type="project" value="TreeGrafter"/>
</dbReference>
<evidence type="ECO:0000256" key="8">
    <source>
        <dbReference type="SAM" id="SignalP"/>
    </source>
</evidence>
<dbReference type="GO" id="GO:0000139">
    <property type="term" value="C:Golgi membrane"/>
    <property type="evidence" value="ECO:0007669"/>
    <property type="project" value="TreeGrafter"/>
</dbReference>
<name>A0A9N9CAL5_9GLOM</name>
<dbReference type="SUPFAM" id="SSF49899">
    <property type="entry name" value="Concanavalin A-like lectins/glucanases"/>
    <property type="match status" value="1"/>
</dbReference>
<dbReference type="InterPro" id="IPR013320">
    <property type="entry name" value="ConA-like_dom_sf"/>
</dbReference>
<feature type="region of interest" description="Disordered" evidence="6">
    <location>
        <begin position="271"/>
        <end position="295"/>
    </location>
</feature>
<dbReference type="AlphaFoldDB" id="A0A9N9CAL5"/>
<dbReference type="Gene3D" id="2.60.120.200">
    <property type="match status" value="1"/>
</dbReference>
<proteinExistence type="predicted"/>
<dbReference type="GO" id="GO:0005793">
    <property type="term" value="C:endoplasmic reticulum-Golgi intermediate compartment"/>
    <property type="evidence" value="ECO:0007669"/>
    <property type="project" value="TreeGrafter"/>
</dbReference>
<evidence type="ECO:0000256" key="5">
    <source>
        <dbReference type="ARBA" id="ARBA00023136"/>
    </source>
</evidence>
<dbReference type="PROSITE" id="PS51328">
    <property type="entry name" value="L_LECTIN_LIKE"/>
    <property type="match status" value="1"/>
</dbReference>
<evidence type="ECO:0000256" key="2">
    <source>
        <dbReference type="ARBA" id="ARBA00022692"/>
    </source>
</evidence>
<dbReference type="GO" id="GO:0030134">
    <property type="term" value="C:COPII-coated ER to Golgi transport vesicle"/>
    <property type="evidence" value="ECO:0007669"/>
    <property type="project" value="TreeGrafter"/>
</dbReference>
<comment type="caution">
    <text evidence="10">The sequence shown here is derived from an EMBL/GenBank/DDBJ whole genome shotgun (WGS) entry which is preliminary data.</text>
</comment>
<keyword evidence="2 7" id="KW-0812">Transmembrane</keyword>
<evidence type="ECO:0000259" key="9">
    <source>
        <dbReference type="PROSITE" id="PS51328"/>
    </source>
</evidence>
<keyword evidence="5 7" id="KW-0472">Membrane</keyword>
<dbReference type="GO" id="GO:0005537">
    <property type="term" value="F:D-mannose binding"/>
    <property type="evidence" value="ECO:0007669"/>
    <property type="project" value="TreeGrafter"/>
</dbReference>
<evidence type="ECO:0000256" key="3">
    <source>
        <dbReference type="ARBA" id="ARBA00022729"/>
    </source>
</evidence>
<feature type="signal peptide" evidence="8">
    <location>
        <begin position="1"/>
        <end position="28"/>
    </location>
</feature>
<evidence type="ECO:0000256" key="1">
    <source>
        <dbReference type="ARBA" id="ARBA00004479"/>
    </source>
</evidence>
<evidence type="ECO:0000256" key="7">
    <source>
        <dbReference type="SAM" id="Phobius"/>
    </source>
</evidence>
<feature type="compositionally biased region" description="Basic and acidic residues" evidence="6">
    <location>
        <begin position="271"/>
        <end position="283"/>
    </location>
</feature>
<keyword evidence="3 8" id="KW-0732">Signal</keyword>
<dbReference type="InterPro" id="IPR005052">
    <property type="entry name" value="Lectin_leg"/>
</dbReference>
<gene>
    <name evidence="10" type="ORF">PBRASI_LOCUS7417</name>
</gene>
<sequence>MNIRKYLFLTWTVLAFITISTFVSEVTSEELDRTPEPNKKHDYKLTFKKPYYFNGTVPFWDIYGNTTADNKIDTLSAPDFIRLAPSVPRQAGSIWSQMPNPHKEWQVVLSFKISGNYYTGGRGIAFWYTKDRGNPGPIIGNQDKWVGLAIFFETAAPSIGRTYPFVSAHFNDGTKKYVEERSPESATFGSCYRVFRNAHVPTLARITYKHKTLVLEVDAHHGGENYIKCFQAEDIELPTGYHFGVSLKDQRLANDHDVIAFETYEINPAERAKRPLRPHEKEGTPSTPPEIPEDIRKRIEEVQRVVNKPTDESGEEEYQNLDFVKGMQTQIMEQLERLQWQLESIAGKKTNAPGQFHIPPPRSEMHQLVALNEKLDHIVASLMSSEAHSVSPVTKDLIDQLRLLTSKISNLDSRMSAQDVQLQKLNQAINVQKQKEQPGTLLYVLYCLLMLLLLYCVYFAYKLHEESKSKKFI</sequence>
<reference evidence="10" key="1">
    <citation type="submission" date="2021-06" db="EMBL/GenBank/DDBJ databases">
        <authorList>
            <person name="Kallberg Y."/>
            <person name="Tangrot J."/>
            <person name="Rosling A."/>
        </authorList>
    </citation>
    <scope>NUCLEOTIDE SEQUENCE</scope>
    <source>
        <strain evidence="10">BR232B</strain>
    </source>
</reference>
<dbReference type="OrthoDB" id="10265193at2759"/>
<protein>
    <submittedName>
        <fullName evidence="10">3774_t:CDS:1</fullName>
    </submittedName>
</protein>
<accession>A0A9N9CAL5</accession>
<keyword evidence="11" id="KW-1185">Reference proteome</keyword>
<comment type="subcellular location">
    <subcellularLocation>
        <location evidence="1">Membrane</location>
        <topology evidence="1">Single-pass type I membrane protein</topology>
    </subcellularLocation>
</comment>
<dbReference type="GO" id="GO:0005789">
    <property type="term" value="C:endoplasmic reticulum membrane"/>
    <property type="evidence" value="ECO:0007669"/>
    <property type="project" value="TreeGrafter"/>
</dbReference>
<feature type="transmembrane region" description="Helical" evidence="7">
    <location>
        <begin position="441"/>
        <end position="461"/>
    </location>
</feature>
<organism evidence="10 11">
    <name type="scientific">Paraglomus brasilianum</name>
    <dbReference type="NCBI Taxonomy" id="144538"/>
    <lineage>
        <taxon>Eukaryota</taxon>
        <taxon>Fungi</taxon>
        <taxon>Fungi incertae sedis</taxon>
        <taxon>Mucoromycota</taxon>
        <taxon>Glomeromycotina</taxon>
        <taxon>Glomeromycetes</taxon>
        <taxon>Paraglomerales</taxon>
        <taxon>Paraglomeraceae</taxon>
        <taxon>Paraglomus</taxon>
    </lineage>
</organism>
<feature type="domain" description="L-type lectin-like" evidence="9">
    <location>
        <begin position="39"/>
        <end position="266"/>
    </location>
</feature>
<evidence type="ECO:0000256" key="4">
    <source>
        <dbReference type="ARBA" id="ARBA00022989"/>
    </source>
</evidence>
<dbReference type="Pfam" id="PF03388">
    <property type="entry name" value="Lectin_leg-like"/>
    <property type="match status" value="1"/>
</dbReference>
<dbReference type="InterPro" id="IPR051136">
    <property type="entry name" value="Intracellular_Lectin-GPT"/>
</dbReference>
<evidence type="ECO:0000256" key="6">
    <source>
        <dbReference type="SAM" id="MobiDB-lite"/>
    </source>
</evidence>
<dbReference type="EMBL" id="CAJVPI010001134">
    <property type="protein sequence ID" value="CAG8596665.1"/>
    <property type="molecule type" value="Genomic_DNA"/>
</dbReference>